<evidence type="ECO:0000313" key="7">
    <source>
        <dbReference type="EMBL" id="HGF34211.1"/>
    </source>
</evidence>
<organism evidence="7">
    <name type="scientific">Desulfobacca acetoxidans</name>
    <dbReference type="NCBI Taxonomy" id="60893"/>
    <lineage>
        <taxon>Bacteria</taxon>
        <taxon>Pseudomonadati</taxon>
        <taxon>Thermodesulfobacteriota</taxon>
        <taxon>Desulfobaccia</taxon>
        <taxon>Desulfobaccales</taxon>
        <taxon>Desulfobaccaceae</taxon>
        <taxon>Desulfobacca</taxon>
    </lineage>
</organism>
<dbReference type="EMBL" id="DTMF01000186">
    <property type="protein sequence ID" value="HGF34211.1"/>
    <property type="molecule type" value="Genomic_DNA"/>
</dbReference>
<dbReference type="GO" id="GO:0005886">
    <property type="term" value="C:plasma membrane"/>
    <property type="evidence" value="ECO:0007669"/>
    <property type="project" value="InterPro"/>
</dbReference>
<evidence type="ECO:0000256" key="3">
    <source>
        <dbReference type="ARBA" id="ARBA00022989"/>
    </source>
</evidence>
<evidence type="ECO:0000256" key="5">
    <source>
        <dbReference type="SAM" id="Phobius"/>
    </source>
</evidence>
<dbReference type="InterPro" id="IPR010445">
    <property type="entry name" value="LapA_dom"/>
</dbReference>
<reference evidence="7" key="1">
    <citation type="journal article" date="2020" name="mSystems">
        <title>Genome- and Community-Level Interaction Insights into Carbon Utilization and Element Cycling Functions of Hydrothermarchaeota in Hydrothermal Sediment.</title>
        <authorList>
            <person name="Zhou Z."/>
            <person name="Liu Y."/>
            <person name="Xu W."/>
            <person name="Pan J."/>
            <person name="Luo Z.H."/>
            <person name="Li M."/>
        </authorList>
    </citation>
    <scope>NUCLEOTIDE SEQUENCE [LARGE SCALE GENOMIC DNA]</scope>
    <source>
        <strain evidence="7">SpSt-897</strain>
    </source>
</reference>
<protein>
    <submittedName>
        <fullName evidence="7">DUF1049 domain-containing protein</fullName>
    </submittedName>
</protein>
<keyword evidence="2 5" id="KW-0812">Transmembrane</keyword>
<accession>A0A7C3ZBZ4</accession>
<proteinExistence type="predicted"/>
<feature type="transmembrane region" description="Helical" evidence="5">
    <location>
        <begin position="47"/>
        <end position="70"/>
    </location>
</feature>
<keyword evidence="3 5" id="KW-1133">Transmembrane helix</keyword>
<evidence type="ECO:0000256" key="1">
    <source>
        <dbReference type="ARBA" id="ARBA00022475"/>
    </source>
</evidence>
<dbReference type="AlphaFoldDB" id="A0A7C3ZBZ4"/>
<sequence>MRYLKAFIIGLLAIISLVFVIENIEVLRQPVQLRLNLYVANLQTAPLEMWVLTILSFALGAILVLIYFVYDHIKQRQLIRQLRQNIEIMAMELKRAGVNLEGSPTVTAGSQENLSA</sequence>
<keyword evidence="1" id="KW-1003">Cell membrane</keyword>
<evidence type="ECO:0000259" key="6">
    <source>
        <dbReference type="Pfam" id="PF06305"/>
    </source>
</evidence>
<feature type="non-terminal residue" evidence="7">
    <location>
        <position position="116"/>
    </location>
</feature>
<comment type="caution">
    <text evidence="7">The sequence shown here is derived from an EMBL/GenBank/DDBJ whole genome shotgun (WGS) entry which is preliminary data.</text>
</comment>
<feature type="transmembrane region" description="Helical" evidence="5">
    <location>
        <begin position="7"/>
        <end position="27"/>
    </location>
</feature>
<name>A0A7C3ZBZ4_9BACT</name>
<evidence type="ECO:0000256" key="2">
    <source>
        <dbReference type="ARBA" id="ARBA00022692"/>
    </source>
</evidence>
<gene>
    <name evidence="7" type="ORF">ENW96_07450</name>
</gene>
<feature type="domain" description="Lipopolysaccharide assembly protein A" evidence="6">
    <location>
        <begin position="35"/>
        <end position="92"/>
    </location>
</feature>
<dbReference type="Pfam" id="PF06305">
    <property type="entry name" value="LapA_dom"/>
    <property type="match status" value="1"/>
</dbReference>
<evidence type="ECO:0000256" key="4">
    <source>
        <dbReference type="ARBA" id="ARBA00023136"/>
    </source>
</evidence>
<keyword evidence="4 5" id="KW-0472">Membrane</keyword>